<sequence length="75" mass="8588">MLKQEENVHEILNRIHNKDDVSAIPFPDFLPPKVMLSSLSFHFNLRKSIDLTSTIPCQAILPKGWGMDFGKSYMV</sequence>
<dbReference type="EMBL" id="CAADRP010000635">
    <property type="protein sequence ID" value="VFU30537.1"/>
    <property type="molecule type" value="Genomic_DNA"/>
</dbReference>
<dbReference type="AlphaFoldDB" id="A0A6N2KS38"/>
<proteinExistence type="predicted"/>
<reference evidence="1" key="1">
    <citation type="submission" date="2019-03" db="EMBL/GenBank/DDBJ databases">
        <authorList>
            <person name="Mank J."/>
            <person name="Almeida P."/>
        </authorList>
    </citation>
    <scope>NUCLEOTIDE SEQUENCE</scope>
    <source>
        <strain evidence="1">78183</strain>
    </source>
</reference>
<protein>
    <submittedName>
        <fullName evidence="1">Uncharacterized protein</fullName>
    </submittedName>
</protein>
<evidence type="ECO:0000313" key="1">
    <source>
        <dbReference type="EMBL" id="VFU30537.1"/>
    </source>
</evidence>
<name>A0A6N2KS38_SALVM</name>
<gene>
    <name evidence="1" type="ORF">SVIM_LOCUS120160</name>
</gene>
<accession>A0A6N2KS38</accession>
<organism evidence="1">
    <name type="scientific">Salix viminalis</name>
    <name type="common">Common osier</name>
    <name type="synonym">Basket willow</name>
    <dbReference type="NCBI Taxonomy" id="40686"/>
    <lineage>
        <taxon>Eukaryota</taxon>
        <taxon>Viridiplantae</taxon>
        <taxon>Streptophyta</taxon>
        <taxon>Embryophyta</taxon>
        <taxon>Tracheophyta</taxon>
        <taxon>Spermatophyta</taxon>
        <taxon>Magnoliopsida</taxon>
        <taxon>eudicotyledons</taxon>
        <taxon>Gunneridae</taxon>
        <taxon>Pentapetalae</taxon>
        <taxon>rosids</taxon>
        <taxon>fabids</taxon>
        <taxon>Malpighiales</taxon>
        <taxon>Salicaceae</taxon>
        <taxon>Saliceae</taxon>
        <taxon>Salix</taxon>
    </lineage>
</organism>